<evidence type="ECO:0000256" key="6">
    <source>
        <dbReference type="ARBA" id="ARBA00022958"/>
    </source>
</evidence>
<feature type="transmembrane region" description="Helical" evidence="11">
    <location>
        <begin position="196"/>
        <end position="218"/>
    </location>
</feature>
<evidence type="ECO:0000313" key="14">
    <source>
        <dbReference type="Proteomes" id="UP000237682"/>
    </source>
</evidence>
<keyword evidence="14" id="KW-1185">Reference proteome</keyword>
<keyword evidence="5 11" id="KW-0812">Transmembrane</keyword>
<feature type="transmembrane region" description="Helical" evidence="11">
    <location>
        <begin position="285"/>
        <end position="305"/>
    </location>
</feature>
<dbReference type="GO" id="GO:0005886">
    <property type="term" value="C:plasma membrane"/>
    <property type="evidence" value="ECO:0007669"/>
    <property type="project" value="TreeGrafter"/>
</dbReference>
<dbReference type="Gene3D" id="1.20.1530.20">
    <property type="match status" value="1"/>
</dbReference>
<proteinExistence type="predicted"/>
<evidence type="ECO:0000256" key="1">
    <source>
        <dbReference type="ARBA" id="ARBA00004127"/>
    </source>
</evidence>
<reference evidence="13 14" key="1">
    <citation type="submission" date="2018-02" db="EMBL/GenBank/DDBJ databases">
        <title>Whole genome sequencing of endophytic bacterium.</title>
        <authorList>
            <person name="Eedara R."/>
            <person name="Podile A.R."/>
        </authorList>
    </citation>
    <scope>NUCLEOTIDE SEQUENCE [LARGE SCALE GENOMIC DNA]</scope>
    <source>
        <strain evidence="13 14">RP1T</strain>
    </source>
</reference>
<evidence type="ECO:0000256" key="8">
    <source>
        <dbReference type="ARBA" id="ARBA00023065"/>
    </source>
</evidence>
<keyword evidence="8" id="KW-0406">Ion transport</keyword>
<dbReference type="EMBL" id="PUEJ01000006">
    <property type="protein sequence ID" value="PRH86272.1"/>
    <property type="molecule type" value="Genomic_DNA"/>
</dbReference>
<dbReference type="Pfam" id="PF02254">
    <property type="entry name" value="TrkA_N"/>
    <property type="match status" value="1"/>
</dbReference>
<keyword evidence="7 11" id="KW-1133">Transmembrane helix</keyword>
<dbReference type="InterPro" id="IPR006153">
    <property type="entry name" value="Cation/H_exchanger_TM"/>
</dbReference>
<dbReference type="Gene3D" id="3.40.50.720">
    <property type="entry name" value="NAD(P)-binding Rossmann-like Domain"/>
    <property type="match status" value="1"/>
</dbReference>
<dbReference type="InterPro" id="IPR038770">
    <property type="entry name" value="Na+/solute_symporter_sf"/>
</dbReference>
<keyword evidence="9 11" id="KW-0472">Membrane</keyword>
<keyword evidence="4" id="KW-0633">Potassium transport</keyword>
<gene>
    <name evidence="13" type="ORF">C5L14_18725</name>
</gene>
<dbReference type="Pfam" id="PF00999">
    <property type="entry name" value="Na_H_Exchanger"/>
    <property type="match status" value="1"/>
</dbReference>
<feature type="transmembrane region" description="Helical" evidence="11">
    <location>
        <begin position="102"/>
        <end position="123"/>
    </location>
</feature>
<feature type="region of interest" description="Disordered" evidence="10">
    <location>
        <begin position="578"/>
        <end position="599"/>
    </location>
</feature>
<dbReference type="RefSeq" id="WP_105863566.1">
    <property type="nucleotide sequence ID" value="NZ_PUEJ01000006.1"/>
</dbReference>
<evidence type="ECO:0000256" key="4">
    <source>
        <dbReference type="ARBA" id="ARBA00022538"/>
    </source>
</evidence>
<dbReference type="SUPFAM" id="SSF51735">
    <property type="entry name" value="NAD(P)-binding Rossmann-fold domains"/>
    <property type="match status" value="1"/>
</dbReference>
<keyword evidence="6" id="KW-0630">Potassium</keyword>
<dbReference type="GO" id="GO:0006813">
    <property type="term" value="P:potassium ion transport"/>
    <property type="evidence" value="ECO:0007669"/>
    <property type="project" value="UniProtKB-KW"/>
</dbReference>
<dbReference type="PANTHER" id="PTHR46157:SF4">
    <property type="entry name" value="K(+) EFFLUX ANTIPORTER 3, CHLOROPLASTIC"/>
    <property type="match status" value="1"/>
</dbReference>
<dbReference type="AlphaFoldDB" id="A0A2S9QA93"/>
<dbReference type="GO" id="GO:0012505">
    <property type="term" value="C:endomembrane system"/>
    <property type="evidence" value="ECO:0007669"/>
    <property type="project" value="UniProtKB-SubCell"/>
</dbReference>
<dbReference type="GO" id="GO:1902600">
    <property type="term" value="P:proton transmembrane transport"/>
    <property type="evidence" value="ECO:0007669"/>
    <property type="project" value="InterPro"/>
</dbReference>
<dbReference type="PROSITE" id="PS51201">
    <property type="entry name" value="RCK_N"/>
    <property type="match status" value="1"/>
</dbReference>
<dbReference type="FunFam" id="3.40.50.720:FF:000036">
    <property type="entry name" value="Glutathione-regulated potassium-efflux system protein KefB"/>
    <property type="match status" value="1"/>
</dbReference>
<evidence type="ECO:0000256" key="11">
    <source>
        <dbReference type="SAM" id="Phobius"/>
    </source>
</evidence>
<dbReference type="InterPro" id="IPR036291">
    <property type="entry name" value="NAD(P)-bd_dom_sf"/>
</dbReference>
<evidence type="ECO:0000256" key="9">
    <source>
        <dbReference type="ARBA" id="ARBA00023136"/>
    </source>
</evidence>
<feature type="domain" description="RCK N-terminal" evidence="12">
    <location>
        <begin position="419"/>
        <end position="536"/>
    </location>
</feature>
<feature type="transmembrane region" description="Helical" evidence="11">
    <location>
        <begin position="162"/>
        <end position="184"/>
    </location>
</feature>
<feature type="transmembrane region" description="Helical" evidence="11">
    <location>
        <begin position="71"/>
        <end position="90"/>
    </location>
</feature>
<comment type="subcellular location">
    <subcellularLocation>
        <location evidence="1">Endomembrane system</location>
        <topology evidence="1">Multi-pass membrane protein</topology>
    </subcellularLocation>
</comment>
<dbReference type="InterPro" id="IPR003148">
    <property type="entry name" value="RCK_N"/>
</dbReference>
<organism evidence="13 14">
    <name type="scientific">Labrys okinawensis</name>
    <dbReference type="NCBI Taxonomy" id="346911"/>
    <lineage>
        <taxon>Bacteria</taxon>
        <taxon>Pseudomonadati</taxon>
        <taxon>Pseudomonadota</taxon>
        <taxon>Alphaproteobacteria</taxon>
        <taxon>Hyphomicrobiales</taxon>
        <taxon>Xanthobacteraceae</taxon>
        <taxon>Labrys</taxon>
    </lineage>
</organism>
<feature type="transmembrane region" description="Helical" evidence="11">
    <location>
        <begin position="372"/>
        <end position="392"/>
    </location>
</feature>
<comment type="caution">
    <text evidence="13">The sequence shown here is derived from an EMBL/GenBank/DDBJ whole genome shotgun (WGS) entry which is preliminary data.</text>
</comment>
<dbReference type="OrthoDB" id="9781411at2"/>
<evidence type="ECO:0000256" key="10">
    <source>
        <dbReference type="SAM" id="MobiDB-lite"/>
    </source>
</evidence>
<keyword evidence="3" id="KW-0050">Antiport</keyword>
<evidence type="ECO:0000256" key="2">
    <source>
        <dbReference type="ARBA" id="ARBA00022448"/>
    </source>
</evidence>
<feature type="transmembrane region" description="Helical" evidence="11">
    <location>
        <begin position="256"/>
        <end position="273"/>
    </location>
</feature>
<evidence type="ECO:0000313" key="13">
    <source>
        <dbReference type="EMBL" id="PRH86272.1"/>
    </source>
</evidence>
<sequence>MAGAVDLAALKDALVVLGTAGVVVPLVRRLHVSPVIGFLAAGAVMGPTGVGALSSYVPYIDWIAISERETIARIAEFGVVFLLFVIGLELSLARLMTMRRLVFGLGGLQVVASTIAVALLARLVMPSEAALVVAAGLALSSTAIVVEVLAGQKRMASATGRVNFAVLLLQDLAVVPVLFLVGTMGGHSDRSVLVGLGYALGLAVLTIAAIVIAGHFLLRPLFRLVANPENPELFIAATLFVAIGAGVAAASEGLSMALGAFIAGLLLAETEYRRAIEATIEPFKSLLLGVFFFTVGMSVDLGVVVRYPLLIVGAVLALVLVKGLLIFGLCRLYRVPKAVSIETAFLLASAGEFAFVVFTLATQLSILTPEQSALVVAIASLSMASIPVLGVLGRRIAKRYELAVPVEAAALEGPPEDKQRRAIVVGYGRVGRLVAEMLAEHKIAYLAVDANAKAVARWRESKKPVYWGDATNAAFLERCGLAEASALVVTIDQPRQIEAVVATARSLRPDLVIVARSRDADHASKLYALGVTDAVPETIEASLQLSEAALAGLGVPAGPVIASIHERRDVFRRELQTAAGRETHAVKPKRSRRSAVTPS</sequence>
<name>A0A2S9QA93_9HYPH</name>
<protein>
    <submittedName>
        <fullName evidence="13">Potassium transporter TrkA</fullName>
    </submittedName>
</protein>
<feature type="transmembrane region" description="Helical" evidence="11">
    <location>
        <begin position="230"/>
        <end position="250"/>
    </location>
</feature>
<dbReference type="GO" id="GO:0015297">
    <property type="term" value="F:antiporter activity"/>
    <property type="evidence" value="ECO:0007669"/>
    <property type="project" value="UniProtKB-KW"/>
</dbReference>
<evidence type="ECO:0000256" key="7">
    <source>
        <dbReference type="ARBA" id="ARBA00022989"/>
    </source>
</evidence>
<feature type="transmembrane region" description="Helical" evidence="11">
    <location>
        <begin position="345"/>
        <end position="366"/>
    </location>
</feature>
<feature type="transmembrane region" description="Helical" evidence="11">
    <location>
        <begin position="311"/>
        <end position="333"/>
    </location>
</feature>
<evidence type="ECO:0000256" key="5">
    <source>
        <dbReference type="ARBA" id="ARBA00022692"/>
    </source>
</evidence>
<dbReference type="Proteomes" id="UP000237682">
    <property type="component" value="Unassembled WGS sequence"/>
</dbReference>
<feature type="transmembrane region" description="Helical" evidence="11">
    <location>
        <begin position="129"/>
        <end position="150"/>
    </location>
</feature>
<keyword evidence="2" id="KW-0813">Transport</keyword>
<accession>A0A2S9QA93</accession>
<dbReference type="PANTHER" id="PTHR46157">
    <property type="entry name" value="K(+) EFFLUX ANTIPORTER 3, CHLOROPLASTIC"/>
    <property type="match status" value="1"/>
</dbReference>
<evidence type="ECO:0000259" key="12">
    <source>
        <dbReference type="PROSITE" id="PS51201"/>
    </source>
</evidence>
<feature type="transmembrane region" description="Helical" evidence="11">
    <location>
        <begin position="35"/>
        <end position="59"/>
    </location>
</feature>
<evidence type="ECO:0000256" key="3">
    <source>
        <dbReference type="ARBA" id="ARBA00022449"/>
    </source>
</evidence>